<reference evidence="2 3" key="1">
    <citation type="journal article" date="2022" name="bioRxiv">
        <title>Genomics of Preaxostyla Flagellates Illuminates Evolutionary Transitions and the Path Towards Mitochondrial Loss.</title>
        <authorList>
            <person name="Novak L.V.F."/>
            <person name="Treitli S.C."/>
            <person name="Pyrih J."/>
            <person name="Halakuc P."/>
            <person name="Pipaliya S.V."/>
            <person name="Vacek V."/>
            <person name="Brzon O."/>
            <person name="Soukal P."/>
            <person name="Eme L."/>
            <person name="Dacks J.B."/>
            <person name="Karnkowska A."/>
            <person name="Elias M."/>
            <person name="Hampl V."/>
        </authorList>
    </citation>
    <scope>NUCLEOTIDE SEQUENCE [LARGE SCALE GENOMIC DNA]</scope>
    <source>
        <strain evidence="2">NAU3</strain>
        <tissue evidence="2">Gut</tissue>
    </source>
</reference>
<feature type="region of interest" description="Disordered" evidence="1">
    <location>
        <begin position="119"/>
        <end position="189"/>
    </location>
</feature>
<gene>
    <name evidence="2" type="ORF">BLNAU_12355</name>
</gene>
<proteinExistence type="predicted"/>
<dbReference type="Proteomes" id="UP001281761">
    <property type="component" value="Unassembled WGS sequence"/>
</dbReference>
<sequence length="225" mass="25047">MSSWASTAERQPRIFGIHHQPLSPIVNEERLHVRTPIRFKTRTVPSASPNISSSLPAPVIHQPQRRICSHPTDVDIADNVTIASTSTVITGRATNTMHSNPSMFIVLFLHHFPLEWNRRGGRGRGVKSEELDHGSKKAKEEDSPSEHCVGFEQTATSTRHTECGEGRGRGEWDSVGGDGAGTEHGHELPRACVSRDDESDWLGSVCRWSRVKRRIHSNGARARRE</sequence>
<protein>
    <submittedName>
        <fullName evidence="2">Uncharacterized protein</fullName>
    </submittedName>
</protein>
<feature type="compositionally biased region" description="Basic and acidic residues" evidence="1">
    <location>
        <begin position="159"/>
        <end position="172"/>
    </location>
</feature>
<dbReference type="EMBL" id="JARBJD010000100">
    <property type="protein sequence ID" value="KAK2952706.1"/>
    <property type="molecule type" value="Genomic_DNA"/>
</dbReference>
<evidence type="ECO:0000256" key="1">
    <source>
        <dbReference type="SAM" id="MobiDB-lite"/>
    </source>
</evidence>
<accession>A0ABQ9XQW6</accession>
<evidence type="ECO:0000313" key="3">
    <source>
        <dbReference type="Proteomes" id="UP001281761"/>
    </source>
</evidence>
<name>A0ABQ9XQW6_9EUKA</name>
<keyword evidence="3" id="KW-1185">Reference proteome</keyword>
<evidence type="ECO:0000313" key="2">
    <source>
        <dbReference type="EMBL" id="KAK2952706.1"/>
    </source>
</evidence>
<comment type="caution">
    <text evidence="2">The sequence shown here is derived from an EMBL/GenBank/DDBJ whole genome shotgun (WGS) entry which is preliminary data.</text>
</comment>
<organism evidence="2 3">
    <name type="scientific">Blattamonas nauphoetae</name>
    <dbReference type="NCBI Taxonomy" id="2049346"/>
    <lineage>
        <taxon>Eukaryota</taxon>
        <taxon>Metamonada</taxon>
        <taxon>Preaxostyla</taxon>
        <taxon>Oxymonadida</taxon>
        <taxon>Blattamonas</taxon>
    </lineage>
</organism>
<feature type="compositionally biased region" description="Basic and acidic residues" evidence="1">
    <location>
        <begin position="126"/>
        <end position="145"/>
    </location>
</feature>